<protein>
    <submittedName>
        <fullName evidence="7">Oxidoreductase</fullName>
    </submittedName>
</protein>
<dbReference type="EMBL" id="AEYX01000039">
    <property type="protein sequence ID" value="EGG45763.1"/>
    <property type="molecule type" value="Genomic_DNA"/>
</dbReference>
<dbReference type="InterPro" id="IPR000415">
    <property type="entry name" value="Nitroreductase-like"/>
</dbReference>
<proteinExistence type="inferred from homology"/>
<name>F3NL37_9ACTN</name>
<dbReference type="RefSeq" id="WP_006141640.1">
    <property type="nucleotide sequence ID" value="NZ_AEYX01000039.1"/>
</dbReference>
<evidence type="ECO:0000313" key="7">
    <source>
        <dbReference type="EMBL" id="EGG45763.1"/>
    </source>
</evidence>
<dbReference type="SUPFAM" id="SSF55469">
    <property type="entry name" value="FMN-dependent nitroreductase-like"/>
    <property type="match status" value="1"/>
</dbReference>
<keyword evidence="2 5" id="KW-0285">Flavoprotein</keyword>
<dbReference type="Proteomes" id="UP000003022">
    <property type="component" value="Unassembled WGS sequence"/>
</dbReference>
<evidence type="ECO:0000256" key="4">
    <source>
        <dbReference type="ARBA" id="ARBA00023002"/>
    </source>
</evidence>
<comment type="similarity">
    <text evidence="1 5">Belongs to the flavin oxidoreductase frp family.</text>
</comment>
<sequence>MTDSSRRRALLEARYGQQATPENIIWNEQIETLLAHRSVRAFTDEPLPEGALETVVAAAQSASTSSNLHQWSLVSVSDPETKAELARLTHGAKFAGFDFVAQAPSVLLWVADMSRSHEISVEQGGDPVVTDYLDSFLMSSVDAALAAQNGLVAAEAIGLGGVYLGSLRNHAKELADLIGLPAYAYVVFGMAIGTPDPHRPSAVHPRPAQDVVLHRERYRTRPTKEWIEDYEIAFKDFRTEYGLRDKTWSHSVVMGMGLEYMDGRENLRRTLEERGYLLR</sequence>
<comment type="caution">
    <text evidence="7">The sequence shown here is derived from an EMBL/GenBank/DDBJ whole genome shotgun (WGS) entry which is preliminary data.</text>
</comment>
<keyword evidence="4 5" id="KW-0560">Oxidoreductase</keyword>
<evidence type="ECO:0000256" key="3">
    <source>
        <dbReference type="ARBA" id="ARBA00022643"/>
    </source>
</evidence>
<dbReference type="InterPro" id="IPR016446">
    <property type="entry name" value="Flavin_OxRdtase_Frp"/>
</dbReference>
<gene>
    <name evidence="7" type="ORF">SGM_3851</name>
</gene>
<feature type="domain" description="Nitroreductase" evidence="6">
    <location>
        <begin position="35"/>
        <end position="193"/>
    </location>
</feature>
<evidence type="ECO:0000256" key="1">
    <source>
        <dbReference type="ARBA" id="ARBA00008366"/>
    </source>
</evidence>
<reference evidence="7 8" key="1">
    <citation type="journal article" date="2011" name="J. Bacteriol.">
        <title>Draft genome sequence of the marine bacterium Streptomyces griseoaurantiacus M045, which produces novel manumycin-type antibiotics with a pABA core component.</title>
        <authorList>
            <person name="Li F."/>
            <person name="Jiang P."/>
            <person name="Zheng H."/>
            <person name="Wang S."/>
            <person name="Zhao G."/>
            <person name="Qin S."/>
            <person name="Liu Z."/>
        </authorList>
    </citation>
    <scope>NUCLEOTIDE SEQUENCE [LARGE SCALE GENOMIC DNA]</scope>
    <source>
        <strain evidence="7 8">M045</strain>
    </source>
</reference>
<dbReference type="Gene3D" id="3.40.109.10">
    <property type="entry name" value="NADH Oxidase"/>
    <property type="match status" value="1"/>
</dbReference>
<keyword evidence="3 5" id="KW-0288">FMN</keyword>
<dbReference type="PANTHER" id="PTHR43425:SF2">
    <property type="entry name" value="OXYGEN-INSENSITIVE NADPH NITROREDUCTASE"/>
    <property type="match status" value="1"/>
</dbReference>
<accession>F3NL37</accession>
<evidence type="ECO:0000256" key="5">
    <source>
        <dbReference type="PIRNR" id="PIRNR005426"/>
    </source>
</evidence>
<dbReference type="AlphaFoldDB" id="F3NL37"/>
<evidence type="ECO:0000256" key="2">
    <source>
        <dbReference type="ARBA" id="ARBA00022630"/>
    </source>
</evidence>
<dbReference type="InterPro" id="IPR029479">
    <property type="entry name" value="Nitroreductase"/>
</dbReference>
<evidence type="ECO:0000259" key="6">
    <source>
        <dbReference type="Pfam" id="PF00881"/>
    </source>
</evidence>
<dbReference type="eggNOG" id="COG0778">
    <property type="taxonomic scope" value="Bacteria"/>
</dbReference>
<dbReference type="STRING" id="996637.SGM_3851"/>
<dbReference type="PANTHER" id="PTHR43425">
    <property type="entry name" value="OXYGEN-INSENSITIVE NADPH NITROREDUCTASE"/>
    <property type="match status" value="1"/>
</dbReference>
<dbReference type="CDD" id="cd02146">
    <property type="entry name" value="NfsA-like"/>
    <property type="match status" value="1"/>
</dbReference>
<dbReference type="PIRSF" id="PIRSF005426">
    <property type="entry name" value="Frp"/>
    <property type="match status" value="1"/>
</dbReference>
<organism evidence="7 8">
    <name type="scientific">Streptomyces griseoaurantiacus M045</name>
    <dbReference type="NCBI Taxonomy" id="996637"/>
    <lineage>
        <taxon>Bacteria</taxon>
        <taxon>Bacillati</taxon>
        <taxon>Actinomycetota</taxon>
        <taxon>Actinomycetes</taxon>
        <taxon>Kitasatosporales</taxon>
        <taxon>Streptomycetaceae</taxon>
        <taxon>Streptomyces</taxon>
        <taxon>Streptomyces aurantiacus group</taxon>
    </lineage>
</organism>
<dbReference type="GO" id="GO:0016491">
    <property type="term" value="F:oxidoreductase activity"/>
    <property type="evidence" value="ECO:0007669"/>
    <property type="project" value="UniProtKB-UniRule"/>
</dbReference>
<dbReference type="Pfam" id="PF00881">
    <property type="entry name" value="Nitroreductase"/>
    <property type="match status" value="1"/>
</dbReference>
<keyword evidence="5" id="KW-0521">NADP</keyword>
<keyword evidence="8" id="KW-1185">Reference proteome</keyword>
<evidence type="ECO:0000313" key="8">
    <source>
        <dbReference type="Proteomes" id="UP000003022"/>
    </source>
</evidence>